<comment type="subcellular location">
    <subcellularLocation>
        <location evidence="3">Cytoplasm</location>
    </subcellularLocation>
    <subcellularLocation>
        <location evidence="2">Nucleus</location>
    </subcellularLocation>
</comment>
<evidence type="ECO:0000256" key="8">
    <source>
        <dbReference type="ARBA" id="ARBA00022723"/>
    </source>
</evidence>
<accession>A0A183GFQ1</accession>
<comment type="function">
    <text evidence="12">Transposase-derived protein that may have nuclease activity. Does not have transposase activity.</text>
</comment>
<dbReference type="GO" id="GO:0046872">
    <property type="term" value="F:metal ion binding"/>
    <property type="evidence" value="ECO:0007669"/>
    <property type="project" value="UniProtKB-KW"/>
</dbReference>
<reference evidence="16" key="2">
    <citation type="submission" date="2019-09" db="UniProtKB">
        <authorList>
            <consortium name="WormBaseParasite"/>
        </authorList>
    </citation>
    <scope>IDENTIFICATION</scope>
</reference>
<keyword evidence="7" id="KW-0540">Nuclease</keyword>
<dbReference type="Pfam" id="PF13359">
    <property type="entry name" value="DDE_Tnp_4"/>
    <property type="match status" value="1"/>
</dbReference>
<evidence type="ECO:0000313" key="16">
    <source>
        <dbReference type="WBParaSite" id="HPBE_0002124101-mRNA-1"/>
    </source>
</evidence>
<organism evidence="15 16">
    <name type="scientific">Heligmosomoides polygyrus</name>
    <name type="common">Parasitic roundworm</name>
    <dbReference type="NCBI Taxonomy" id="6339"/>
    <lineage>
        <taxon>Eukaryota</taxon>
        <taxon>Metazoa</taxon>
        <taxon>Ecdysozoa</taxon>
        <taxon>Nematoda</taxon>
        <taxon>Chromadorea</taxon>
        <taxon>Rhabditida</taxon>
        <taxon>Rhabditina</taxon>
        <taxon>Rhabditomorpha</taxon>
        <taxon>Strongyloidea</taxon>
        <taxon>Heligmosomidae</taxon>
        <taxon>Heligmosomoides</taxon>
    </lineage>
</organism>
<gene>
    <name evidence="14" type="ORF">HPBE_LOCUS21240</name>
</gene>
<name>A0A183GFQ1_HELPZ</name>
<dbReference type="WBParaSite" id="HPBE_0002124101-mRNA-1">
    <property type="protein sequence ID" value="HPBE_0002124101-mRNA-1"/>
    <property type="gene ID" value="HPBE_0002124101"/>
</dbReference>
<sequence>MDVLSTLDVVRKYGAEPVPRVFRDRTCPYDTLSGVEFRKDFRFTRRVFYEICAMVQADLEPVGRQRTCMTVADKVAMAIHLLGRNVMQSDSARLAGCHQGTASRVLMAFVRAMNIRAAQFIRWPEPGECAELRRLFFRTYGLPGVVGIIDGTHCRIQRPTVNEEDFVCRKGYHSLNVGMVVDYHKKIRWVCANWPGSAHDSRVFRTSALYRQLRSRELEGVLLGDSAYAAETFLLKPLNTPRTDQEERYNRAVNSARARIEQSFGVLKRQFHILHGECSFRYSPEKAAEIIVTCCVLRNISIENNEPEDYTEYFGEDRQDEWHLDDEEQVPTSGSARMFMQDIITGFF</sequence>
<evidence type="ECO:0000256" key="7">
    <source>
        <dbReference type="ARBA" id="ARBA00022722"/>
    </source>
</evidence>
<evidence type="ECO:0000256" key="4">
    <source>
        <dbReference type="ARBA" id="ARBA00006958"/>
    </source>
</evidence>
<evidence type="ECO:0000313" key="14">
    <source>
        <dbReference type="EMBL" id="VDP24017.1"/>
    </source>
</evidence>
<comment type="similarity">
    <text evidence="4">Belongs to the HARBI1 family.</text>
</comment>
<evidence type="ECO:0000256" key="5">
    <source>
        <dbReference type="ARBA" id="ARBA00015519"/>
    </source>
</evidence>
<dbReference type="PANTHER" id="PTHR22930:SF289">
    <property type="entry name" value="DDE TNP4 DOMAIN-CONTAINING PROTEIN-RELATED"/>
    <property type="match status" value="1"/>
</dbReference>
<keyword evidence="8" id="KW-0479">Metal-binding</keyword>
<dbReference type="Proteomes" id="UP000050761">
    <property type="component" value="Unassembled WGS sequence"/>
</dbReference>
<evidence type="ECO:0000256" key="6">
    <source>
        <dbReference type="ARBA" id="ARBA00022490"/>
    </source>
</evidence>
<keyword evidence="15" id="KW-1185">Reference proteome</keyword>
<protein>
    <recommendedName>
        <fullName evidence="5">Putative nuclease HARBI1</fullName>
    </recommendedName>
    <alternativeName>
        <fullName evidence="11">Harbinger transposase-derived nuclease</fullName>
    </alternativeName>
</protein>
<evidence type="ECO:0000256" key="2">
    <source>
        <dbReference type="ARBA" id="ARBA00004123"/>
    </source>
</evidence>
<comment type="cofactor">
    <cofactor evidence="1">
        <name>a divalent metal cation</name>
        <dbReference type="ChEBI" id="CHEBI:60240"/>
    </cofactor>
</comment>
<evidence type="ECO:0000256" key="3">
    <source>
        <dbReference type="ARBA" id="ARBA00004496"/>
    </source>
</evidence>
<keyword evidence="10" id="KW-0539">Nucleus</keyword>
<keyword evidence="9" id="KW-0378">Hydrolase</keyword>
<evidence type="ECO:0000256" key="9">
    <source>
        <dbReference type="ARBA" id="ARBA00022801"/>
    </source>
</evidence>
<dbReference type="InterPro" id="IPR026103">
    <property type="entry name" value="HARBI1_animal"/>
</dbReference>
<dbReference type="GO" id="GO:0016787">
    <property type="term" value="F:hydrolase activity"/>
    <property type="evidence" value="ECO:0007669"/>
    <property type="project" value="UniProtKB-KW"/>
</dbReference>
<feature type="domain" description="DDE Tnp4" evidence="13">
    <location>
        <begin position="149"/>
        <end position="299"/>
    </location>
</feature>
<dbReference type="InterPro" id="IPR027806">
    <property type="entry name" value="HARBI1_dom"/>
</dbReference>
<evidence type="ECO:0000313" key="15">
    <source>
        <dbReference type="Proteomes" id="UP000050761"/>
    </source>
</evidence>
<accession>A0A3P8B9S0</accession>
<reference evidence="14 15" key="1">
    <citation type="submission" date="2018-11" db="EMBL/GenBank/DDBJ databases">
        <authorList>
            <consortium name="Pathogen Informatics"/>
        </authorList>
    </citation>
    <scope>NUCLEOTIDE SEQUENCE [LARGE SCALE GENOMIC DNA]</scope>
</reference>
<proteinExistence type="inferred from homology"/>
<dbReference type="GO" id="GO:0005737">
    <property type="term" value="C:cytoplasm"/>
    <property type="evidence" value="ECO:0007669"/>
    <property type="project" value="UniProtKB-SubCell"/>
</dbReference>
<evidence type="ECO:0000256" key="1">
    <source>
        <dbReference type="ARBA" id="ARBA00001968"/>
    </source>
</evidence>
<dbReference type="OrthoDB" id="5863278at2759"/>
<dbReference type="EMBL" id="UZAH01032820">
    <property type="protein sequence ID" value="VDP24017.1"/>
    <property type="molecule type" value="Genomic_DNA"/>
</dbReference>
<dbReference type="GO" id="GO:0005634">
    <property type="term" value="C:nucleus"/>
    <property type="evidence" value="ECO:0007669"/>
    <property type="project" value="UniProtKB-SubCell"/>
</dbReference>
<evidence type="ECO:0000256" key="10">
    <source>
        <dbReference type="ARBA" id="ARBA00023242"/>
    </source>
</evidence>
<evidence type="ECO:0000259" key="13">
    <source>
        <dbReference type="Pfam" id="PF13359"/>
    </source>
</evidence>
<dbReference type="PANTHER" id="PTHR22930">
    <property type="match status" value="1"/>
</dbReference>
<dbReference type="AlphaFoldDB" id="A0A183GFQ1"/>
<evidence type="ECO:0000256" key="12">
    <source>
        <dbReference type="ARBA" id="ARBA00045850"/>
    </source>
</evidence>
<dbReference type="GO" id="GO:0004518">
    <property type="term" value="F:nuclease activity"/>
    <property type="evidence" value="ECO:0007669"/>
    <property type="project" value="UniProtKB-KW"/>
</dbReference>
<keyword evidence="6" id="KW-0963">Cytoplasm</keyword>
<dbReference type="PRINTS" id="PR02086">
    <property type="entry name" value="PUTNUCHARBI1"/>
</dbReference>
<evidence type="ECO:0000256" key="11">
    <source>
        <dbReference type="ARBA" id="ARBA00030126"/>
    </source>
</evidence>
<dbReference type="InterPro" id="IPR045249">
    <property type="entry name" value="HARBI1-like"/>
</dbReference>